<dbReference type="EMBL" id="LLXJ01002805">
    <property type="protein sequence ID" value="PKB98113.1"/>
    <property type="molecule type" value="Genomic_DNA"/>
</dbReference>
<protein>
    <submittedName>
        <fullName evidence="2">Uncharacterized protein</fullName>
    </submittedName>
</protein>
<sequence>MDIAYDSAFDHWSTDTKQDAWFTISSFDSVFETLNPRPRWAEIVSDNGAHYHNSELIATIANWYQWYNIEIRGWYFLEPSEAKTTIDSHHAQIAHAIKRYIRIRHNLDEGEKIQTAIADLGGTSVANLEPIRDNHKVKTIAGITKLFYFEWPIDGDYAGYIRAQCLPHIGSWSQFSPFEISKLTTTPINKPISNTTPHSAPKNPWIFSLSRVQNVNNQEKDNNQVRLLLAIEETFELKRGWALKSNQKYGTRGAGKRMTKTVKAYLESYFLAGNMNRTDRMTAKDMVEQLKILADEGEIDVEDVPEITTVASWITRYAASLKKQSAIEKAAEGSNTARNADNFQEMVKSSGEKSRGHKHNIYGHSGQVTKRQKKM</sequence>
<evidence type="ECO:0000313" key="2">
    <source>
        <dbReference type="EMBL" id="PKB98113.1"/>
    </source>
</evidence>
<proteinExistence type="predicted"/>
<comment type="caution">
    <text evidence="2">The sequence shown here is derived from an EMBL/GenBank/DDBJ whole genome shotgun (WGS) entry which is preliminary data.</text>
</comment>
<dbReference type="VEuPathDB" id="FungiDB:RhiirA1_449420"/>
<reference evidence="2 3" key="2">
    <citation type="submission" date="2017-09" db="EMBL/GenBank/DDBJ databases">
        <title>Extensive intraspecific genome diversity in a model arbuscular mycorrhizal fungus.</title>
        <authorList>
            <person name="Chen E.C."/>
            <person name="Morin E."/>
            <person name="Beaudet D."/>
            <person name="Noel J."/>
            <person name="Ndikumana S."/>
            <person name="Charron P."/>
            <person name="St-Onge C."/>
            <person name="Giorgi J."/>
            <person name="Grigoriev I.V."/>
            <person name="Roux C."/>
            <person name="Martin F.M."/>
            <person name="Corradi N."/>
        </authorList>
    </citation>
    <scope>NUCLEOTIDE SEQUENCE [LARGE SCALE GENOMIC DNA]</scope>
    <source>
        <strain evidence="2 3">A5</strain>
    </source>
</reference>
<dbReference type="VEuPathDB" id="FungiDB:FUN_022883"/>
<dbReference type="Proteomes" id="UP000232722">
    <property type="component" value="Unassembled WGS sequence"/>
</dbReference>
<gene>
    <name evidence="2" type="ORF">RhiirA5_506326</name>
</gene>
<accession>A0A2N0NU69</accession>
<organism evidence="2 3">
    <name type="scientific">Rhizophagus irregularis</name>
    <dbReference type="NCBI Taxonomy" id="588596"/>
    <lineage>
        <taxon>Eukaryota</taxon>
        <taxon>Fungi</taxon>
        <taxon>Fungi incertae sedis</taxon>
        <taxon>Mucoromycota</taxon>
        <taxon>Glomeromycotina</taxon>
        <taxon>Glomeromycetes</taxon>
        <taxon>Glomerales</taxon>
        <taxon>Glomeraceae</taxon>
        <taxon>Rhizophagus</taxon>
    </lineage>
</organism>
<name>A0A2N0NU69_9GLOM</name>
<evidence type="ECO:0000256" key="1">
    <source>
        <dbReference type="SAM" id="MobiDB-lite"/>
    </source>
</evidence>
<reference evidence="2 3" key="1">
    <citation type="submission" date="2016-04" db="EMBL/GenBank/DDBJ databases">
        <title>Genome analyses suggest a sexual origin of heterokaryosis in a supposedly ancient asexual fungus.</title>
        <authorList>
            <person name="Ropars J."/>
            <person name="Sedzielewska K."/>
            <person name="Noel J."/>
            <person name="Charron P."/>
            <person name="Farinelli L."/>
            <person name="Marton T."/>
            <person name="Kruger M."/>
            <person name="Pelin A."/>
            <person name="Brachmann A."/>
            <person name="Corradi N."/>
        </authorList>
    </citation>
    <scope>NUCLEOTIDE SEQUENCE [LARGE SCALE GENOMIC DNA]</scope>
    <source>
        <strain evidence="2 3">A5</strain>
    </source>
</reference>
<feature type="region of interest" description="Disordered" evidence="1">
    <location>
        <begin position="332"/>
        <end position="375"/>
    </location>
</feature>
<dbReference type="VEuPathDB" id="FungiDB:RhiirFUN_012127"/>
<feature type="compositionally biased region" description="Polar residues" evidence="1">
    <location>
        <begin position="333"/>
        <end position="342"/>
    </location>
</feature>
<dbReference type="AlphaFoldDB" id="A0A2N0NU69"/>
<evidence type="ECO:0000313" key="3">
    <source>
        <dbReference type="Proteomes" id="UP000232722"/>
    </source>
</evidence>